<evidence type="ECO:0000313" key="5">
    <source>
        <dbReference type="EMBL" id="QXV90572.1"/>
    </source>
</evidence>
<feature type="region of interest" description="Disordered" evidence="1">
    <location>
        <begin position="1"/>
        <end position="20"/>
    </location>
</feature>
<dbReference type="EMBL" id="MW911666">
    <property type="protein sequence ID" value="QXV89230.1"/>
    <property type="molecule type" value="Genomic_DNA"/>
</dbReference>
<reference evidence="4" key="1">
    <citation type="journal article" date="2021" name="Antibiotics">
        <title>Emergence of Hybrid Resistance and Virulence Plasmids Harboring New Delhi Metallo-beta-Lactamase in Klebsiella pneumoniae in Russia.</title>
        <authorList>
            <person name="Starkova P."/>
            <person name="Lazareva I."/>
            <person name="Avdeeva A."/>
            <person name="Sulian O."/>
            <person name="Likholetova D."/>
            <person name="Ageevets V."/>
            <person name="Lebedeva M."/>
            <person name="Gostev V."/>
            <person name="Sopova J."/>
            <person name="Sidorenko S."/>
        </authorList>
    </citation>
    <scope>NUCLEOTIDE SEQUENCE</scope>
    <source>
        <plasmid evidence="6">phvKpST147_NDM-1_2566</plasmid>
        <plasmid evidence="5">phvKpST15_NDM-1_2501</plasmid>
        <plasmid evidence="3">phvKpST395_2024</plasmid>
        <plasmid evidence="2">phvKpST395_NDM-1_1971</plasmid>
        <plasmid evidence="4">phvKpST874_NDM-1_2471</plasmid>
    </source>
</reference>
<geneLocation type="plasmid" evidence="4">
    <name>phvKpST874_NDM-1_2471</name>
</geneLocation>
<evidence type="ECO:0000313" key="4">
    <source>
        <dbReference type="EMBL" id="QXV90127.1"/>
    </source>
</evidence>
<dbReference type="EMBL" id="MW911671">
    <property type="protein sequence ID" value="QXV91568.1"/>
    <property type="molecule type" value="Genomic_DNA"/>
</dbReference>
<organism evidence="4">
    <name type="scientific">Klebsiella pneumoniae subsp. pneumoniae</name>
    <dbReference type="NCBI Taxonomy" id="72407"/>
    <lineage>
        <taxon>Bacteria</taxon>
        <taxon>Pseudomonadati</taxon>
        <taxon>Pseudomonadota</taxon>
        <taxon>Gammaproteobacteria</taxon>
        <taxon>Enterobacterales</taxon>
        <taxon>Enterobacteriaceae</taxon>
        <taxon>Klebsiella/Raoultella group</taxon>
        <taxon>Klebsiella</taxon>
        <taxon>Klebsiella pneumoniae complex</taxon>
    </lineage>
</organism>
<proteinExistence type="predicted"/>
<dbReference type="EMBL" id="MW911669">
    <property type="protein sequence ID" value="QXV90572.1"/>
    <property type="molecule type" value="Genomic_DNA"/>
</dbReference>
<geneLocation type="plasmid" evidence="5">
    <name>phvKpST15_NDM-1_2501</name>
</geneLocation>
<evidence type="ECO:0000313" key="6">
    <source>
        <dbReference type="EMBL" id="QXV91568.1"/>
    </source>
</evidence>
<evidence type="ECO:0000256" key="1">
    <source>
        <dbReference type="SAM" id="MobiDB-lite"/>
    </source>
</evidence>
<accession>A0A8F7KR17</accession>
<name>A0A8F7KR17_KLEPN</name>
<protein>
    <submittedName>
        <fullName evidence="4">Uncharacterized protein</fullName>
    </submittedName>
</protein>
<evidence type="ECO:0000313" key="3">
    <source>
        <dbReference type="EMBL" id="QXV89685.1"/>
    </source>
</evidence>
<geneLocation type="plasmid" evidence="2">
    <name>phvKpST395_NDM-1_1971</name>
</geneLocation>
<dbReference type="EMBL" id="MW911668">
    <property type="protein sequence ID" value="QXV90127.1"/>
    <property type="molecule type" value="Genomic_DNA"/>
</dbReference>
<dbReference type="EMBL" id="MW911667">
    <property type="protein sequence ID" value="QXV89685.1"/>
    <property type="molecule type" value="Genomic_DNA"/>
</dbReference>
<dbReference type="AlphaFoldDB" id="A0A8F7KR17"/>
<geneLocation type="plasmid" evidence="6">
    <name>phvKpST147_NDM-1_2566</name>
</geneLocation>
<keyword evidence="4" id="KW-0614">Plasmid</keyword>
<geneLocation type="plasmid" evidence="3">
    <name>phvKpST395_2024</name>
</geneLocation>
<evidence type="ECO:0000313" key="2">
    <source>
        <dbReference type="EMBL" id="QXV89230.1"/>
    </source>
</evidence>
<sequence>MSIPPSAGVIGERSPGKSVARSIPPACGGYRAGFPSVGQLLLYSPRERGLSVPDSCFRQWIKVFPPHAGVNGTTRSEWTPVMSIPPARGGIDIKTAMVGLLLCAPTSRWDFLQSRKVTFFRITHILSNLAGCNQQRPYVDKFMP</sequence>